<organism evidence="23">
    <name type="scientific">Tanacetum cinerariifolium</name>
    <name type="common">Dalmatian daisy</name>
    <name type="synonym">Chrysanthemum cinerariifolium</name>
    <dbReference type="NCBI Taxonomy" id="118510"/>
    <lineage>
        <taxon>Eukaryota</taxon>
        <taxon>Viridiplantae</taxon>
        <taxon>Streptophyta</taxon>
        <taxon>Embryophyta</taxon>
        <taxon>Tracheophyta</taxon>
        <taxon>Spermatophyta</taxon>
        <taxon>Magnoliopsida</taxon>
        <taxon>eudicotyledons</taxon>
        <taxon>Gunneridae</taxon>
        <taxon>Pentapetalae</taxon>
        <taxon>asterids</taxon>
        <taxon>campanulids</taxon>
        <taxon>Asterales</taxon>
        <taxon>Asteraceae</taxon>
        <taxon>Asteroideae</taxon>
        <taxon>Anthemideae</taxon>
        <taxon>Anthemidinae</taxon>
        <taxon>Tanacetum</taxon>
    </lineage>
</organism>
<dbReference type="FunFam" id="3.90.226.10:FF:000025">
    <property type="entry name" value="Peroxisomal fatty acid beta-oxidation multifunctional protein"/>
    <property type="match status" value="1"/>
</dbReference>
<dbReference type="PROSITE" id="PS50102">
    <property type="entry name" value="RRM"/>
    <property type="match status" value="1"/>
</dbReference>
<dbReference type="Pfam" id="PF00076">
    <property type="entry name" value="RRM_1"/>
    <property type="match status" value="1"/>
</dbReference>
<feature type="transmembrane region" description="Helical" evidence="21">
    <location>
        <begin position="304"/>
        <end position="329"/>
    </location>
</feature>
<keyword evidence="21" id="KW-0812">Transmembrane</keyword>
<dbReference type="SUPFAM" id="SSF54928">
    <property type="entry name" value="RNA-binding domain, RBD"/>
    <property type="match status" value="1"/>
</dbReference>
<evidence type="ECO:0000256" key="14">
    <source>
        <dbReference type="ARBA" id="ARBA00023239"/>
    </source>
</evidence>
<dbReference type="PANTHER" id="PTHR23309:SF49">
    <property type="entry name" value="PEROXISOMAL BIFUNCTIONAL ENZYME"/>
    <property type="match status" value="1"/>
</dbReference>
<evidence type="ECO:0000256" key="9">
    <source>
        <dbReference type="ARBA" id="ARBA00023002"/>
    </source>
</evidence>
<accession>A0A6L2P277</accession>
<keyword evidence="12" id="KW-0576">Peroxisome</keyword>
<evidence type="ECO:0000256" key="11">
    <source>
        <dbReference type="ARBA" id="ARBA00023098"/>
    </source>
</evidence>
<dbReference type="InterPro" id="IPR006108">
    <property type="entry name" value="3HC_DH_C"/>
</dbReference>
<dbReference type="InterPro" id="IPR000504">
    <property type="entry name" value="RRM_dom"/>
</dbReference>
<dbReference type="FunFam" id="1.10.1040.50:FF:000004">
    <property type="entry name" value="Peroxisomal fatty acid beta-oxidation multifunctional protein"/>
    <property type="match status" value="1"/>
</dbReference>
<dbReference type="InterPro" id="IPR029045">
    <property type="entry name" value="ClpP/crotonase-like_dom_sf"/>
</dbReference>
<dbReference type="Gene3D" id="3.40.50.720">
    <property type="entry name" value="NAD(P)-binding Rossmann-like Domain"/>
    <property type="match status" value="1"/>
</dbReference>
<evidence type="ECO:0000256" key="18">
    <source>
        <dbReference type="ARBA" id="ARBA00023717"/>
    </source>
</evidence>
<dbReference type="InterPro" id="IPR054722">
    <property type="entry name" value="PolX-like_BBD"/>
</dbReference>
<dbReference type="GO" id="GO:0008692">
    <property type="term" value="F:3-hydroxybutyryl-CoA epimerase activity"/>
    <property type="evidence" value="ECO:0007669"/>
    <property type="project" value="UniProtKB-EC"/>
</dbReference>
<keyword evidence="21" id="KW-0472">Membrane</keyword>
<comment type="catalytic activity">
    <reaction evidence="2">
        <text>a (3E)-enoyl-CoA = a 4-saturated (2E)-enoyl-CoA</text>
        <dbReference type="Rhea" id="RHEA:45228"/>
        <dbReference type="ChEBI" id="CHEBI:58521"/>
        <dbReference type="ChEBI" id="CHEBI:85097"/>
        <dbReference type="EC" id="5.3.3.8"/>
    </reaction>
</comment>
<evidence type="ECO:0000259" key="22">
    <source>
        <dbReference type="PROSITE" id="PS50102"/>
    </source>
</evidence>
<comment type="similarity">
    <text evidence="5">In the central section; belongs to the 3-hydroxyacyl-CoA dehydrogenase family.</text>
</comment>
<dbReference type="CDD" id="cd06558">
    <property type="entry name" value="crotonase-like"/>
    <property type="match status" value="1"/>
</dbReference>
<evidence type="ECO:0000256" key="1">
    <source>
        <dbReference type="ARBA" id="ARBA00000452"/>
    </source>
</evidence>
<dbReference type="Pfam" id="PF00725">
    <property type="entry name" value="3HCDH"/>
    <property type="match status" value="2"/>
</dbReference>
<feature type="domain" description="RRM" evidence="22">
    <location>
        <begin position="742"/>
        <end position="824"/>
    </location>
</feature>
<evidence type="ECO:0000256" key="12">
    <source>
        <dbReference type="ARBA" id="ARBA00023140"/>
    </source>
</evidence>
<dbReference type="SUPFAM" id="SSF53098">
    <property type="entry name" value="Ribonuclease H-like"/>
    <property type="match status" value="1"/>
</dbReference>
<dbReference type="InterPro" id="IPR000477">
    <property type="entry name" value="RT_dom"/>
</dbReference>
<dbReference type="SUPFAM" id="SSF56219">
    <property type="entry name" value="DNase I-like"/>
    <property type="match status" value="1"/>
</dbReference>
<evidence type="ECO:0000256" key="10">
    <source>
        <dbReference type="ARBA" id="ARBA00023027"/>
    </source>
</evidence>
<evidence type="ECO:0000256" key="20">
    <source>
        <dbReference type="SAM" id="MobiDB-lite"/>
    </source>
</evidence>
<keyword evidence="15" id="KW-0511">Multifunctional enzyme</keyword>
<dbReference type="Pfam" id="PF00378">
    <property type="entry name" value="ECH_1"/>
    <property type="match status" value="1"/>
</dbReference>
<keyword evidence="21" id="KW-1133">Transmembrane helix</keyword>
<dbReference type="GO" id="GO:0070403">
    <property type="term" value="F:NAD+ binding"/>
    <property type="evidence" value="ECO:0007669"/>
    <property type="project" value="InterPro"/>
</dbReference>
<dbReference type="CDD" id="cd00590">
    <property type="entry name" value="RRM_SF"/>
    <property type="match status" value="1"/>
</dbReference>
<evidence type="ECO:0000256" key="2">
    <source>
        <dbReference type="ARBA" id="ARBA00000765"/>
    </source>
</evidence>
<proteinExistence type="inferred from homology"/>
<feature type="region of interest" description="Disordered" evidence="20">
    <location>
        <begin position="1013"/>
        <end position="1037"/>
    </location>
</feature>
<evidence type="ECO:0000256" key="17">
    <source>
        <dbReference type="ARBA" id="ARBA00023709"/>
    </source>
</evidence>
<evidence type="ECO:0000256" key="3">
    <source>
        <dbReference type="ARBA" id="ARBA00004275"/>
    </source>
</evidence>
<comment type="catalytic activity">
    <reaction evidence="16">
        <text>(3S)-3-hydroxybutanoyl-CoA = (3R)-3-hydroxybutanoyl-CoA</text>
        <dbReference type="Rhea" id="RHEA:21760"/>
        <dbReference type="ChEBI" id="CHEBI:57315"/>
        <dbReference type="ChEBI" id="CHEBI:57316"/>
        <dbReference type="EC" id="5.1.2.3"/>
    </reaction>
</comment>
<evidence type="ECO:0000256" key="13">
    <source>
        <dbReference type="ARBA" id="ARBA00023235"/>
    </source>
</evidence>
<keyword evidence="19" id="KW-0694">RNA-binding</keyword>
<dbReference type="Gene3D" id="3.30.70.330">
    <property type="match status" value="1"/>
</dbReference>
<dbReference type="GO" id="GO:0003723">
    <property type="term" value="F:RNA binding"/>
    <property type="evidence" value="ECO:0007669"/>
    <property type="project" value="UniProtKB-UniRule"/>
</dbReference>
<reference evidence="23" key="1">
    <citation type="journal article" date="2019" name="Sci. Rep.">
        <title>Draft genome of Tanacetum cinerariifolium, the natural source of mosquito coil.</title>
        <authorList>
            <person name="Yamashiro T."/>
            <person name="Shiraishi A."/>
            <person name="Satake H."/>
            <person name="Nakayama K."/>
        </authorList>
    </citation>
    <scope>NUCLEOTIDE SEQUENCE</scope>
</reference>
<dbReference type="InterPro" id="IPR001753">
    <property type="entry name" value="Enoyl-CoA_hydra/iso"/>
</dbReference>
<keyword evidence="9" id="KW-0560">Oxidoreductase</keyword>
<comment type="caution">
    <text evidence="23">The sequence shown here is derived from an EMBL/GenBank/DDBJ whole genome shotgun (WGS) entry which is preliminary data.</text>
</comment>
<name>A0A6L2P277_TANCI</name>
<feature type="compositionally biased region" description="Basic and acidic residues" evidence="20">
    <location>
        <begin position="1091"/>
        <end position="1100"/>
    </location>
</feature>
<dbReference type="GO" id="GO:0003857">
    <property type="term" value="F:(3S)-3-hydroxyacyl-CoA dehydrogenase (NAD+) activity"/>
    <property type="evidence" value="ECO:0007669"/>
    <property type="project" value="TreeGrafter"/>
</dbReference>
<dbReference type="InterPro" id="IPR035979">
    <property type="entry name" value="RBD_domain_sf"/>
</dbReference>
<dbReference type="SMART" id="SM00360">
    <property type="entry name" value="RRM"/>
    <property type="match status" value="1"/>
</dbReference>
<sequence>MEVGYDGVAVITISNPPVNAFAISIIAGLKEKIGEAMRRDDVKAIVLIGKNGKFSGGFDINVFQKVQQTGNLSLLPDLSIDLVVNRIEDAKKPIVVAIEGLALGAGLEVSMGCHARIAAPKAQLGLPELSLGIIPGAGGTQRLPRLVGLPKAIDMMLTSKPILSEEGKKLGLVDAIVPPQELLKVSRQWALDIAEKRRPWVRSLHSIDKIVSLSEAYEIIKVARQQAKRTTPNMPQHLACLDVIEEGILRGGYPGVLKEGKVFNKLVVSDTSKGLCHVFFSERATSKVPNVTDIGLKPRAVKKVAVIGGGLMGSGIATALIISNIFVVLKEVNSEYLLKGIKTVEANIRGMVARKKLAQSRAEKVLTMIKGVLDYSEFKDVDMVIEAVIENVHLKQTIFSEIEKVCPPHCILATNTSTIDLNLVGEKLRSPDRVVGAHFFSPAHVMPLLEIVRTEKTSAQVILDLMTVGKIIKKVPVVVGNCTGFAVNRTFFPYKQSAHILLHLGVDLFRIDRLISSFGLPMGPFQLEDLSGYGVAVAVRKEFSTAFPDRTFNSPVVDLLIKNGRNGKNNGKGYYIYEKGCKPKPDPSVLPIIEESRKLVNLMPHGKPISVTDQEIVEMVLFAVVNEACRVLEEGIVVRASDLDTASVLGMSFPSYRGGIIFWADLVGSKHIYTSLKKWSEKYGNFYKPSRFLEERAMNGVPLSAPVSAPMSSRARLSPFNPSLFVIYSHRSKEDQVSNISKSVFVTNFSDNFGSRDLWRLCESYGKVVDVFIPNRLSKAGKRFAFVRFIRVSDMDRLIGNLCTLWVNRYHLHANAVRYERPSKASFPIKNTFPNPPKQSGSFVNVVKGVKTQNNSPAPSFSLPSVVLDDSCVVTQDLSLHVMGKEVRGCLLKWILWNLSRNCFSTQGSGHGLKFFKMLLMILLAKITSCGLTSKVESILESFKFIFKGKVYSARAKELFVWTPLLKGDNSSSSSDDESLFDGSVRGNQNLCNDDQVIESDEERVAESSFTAFVADPPPHSFNLNQPNPKKDDHVSEDPFGIYNLLQRNHNDKVEESEPSMSHPPGFTPEIPSQNVDLANSPVKTSSASPAKEKDQFSAKVDHEGSILDTLEDMIRIGQSMGYDMAGCSKDIERIIAVFYESGKPPQRDPQNRIEKGGQGSRKSLPLFPVKIDGKEPYQGHKQSLEQPIFKKDNVMISDNFIALFETWLPSNTKVLLVAIYASQSNVLKRTLWEYISLLISRWEGETLVMGDFNVVRSTAERFGSTFDQIGARDFNHFISSYGLVDVKMEGYAFTWFLSSAKKISKLDRFLVTDGLISVFPSSTVIVLDRHLSDHRPILFKVTRLDFGPSPFRTFHSWFKQDGFDLMVEQAWSSFSHTDSNGLIRFKKKLQDLKKIIRGWIKDKNLSQTGIKISISEDLSRIDKELDSGNVSDELLSKRLELHRKLRDLNSLDSKDYAQKAKIKWAIEGDENSNFFHGCINKKRSQLDIRGIFINGDWTTDPMAIKDAFLQHFASRFRPPDRFRLKLITPFPNRLSPDQVIDLDNIISKSEIRNAVWECGENKSPGPDGFSFEFFRRPISLIGCVYKVITKILANRLAAVIPDIVSDTQSAFVANRNILDGPFILNEIIDWCKRKNKQAFIFKVDFAKAYDSVRWEYLLDVLISFGFGPNWFSKAVNEGVFKGLSIHGSDPISHLLYADDAVFIGECQVLGVGIPRAVTDQGATLIGCDVLHTPFRYLGITVGDHMSRCSAWSSSVQKVKNRLSKWKSKTLSVEGRLTLLKSILGAIPLYTMSLYKAPKRVLSEMESIRSKYFKGGDQSDKKISWIAWDKVLSSKKKGGLGVSSLFALNRGFILKWVWRFISNDGSIWSRVIKAIHGPSLDDHVDKVTSNWCLILREVQEAFSFSDSFRRPVRDGVESEQWQSLTSLTDSVSLSSSFDRWVFDLNGDGTFQVKDIRSSLDKIFLPSSDLATRWKDFKHTLKHGKDDLSVVQLGSHLRIEESLRAQDSDKGKGKEVDAIAWWIDSGATTHVCKDCCWFKTFELVEDRSILYMGDEHFALVHGKGSVSLEFSSGKTVTLFNVLYVPKLRKNLVSGPMLNKCEYNQDMYYKRMLEISKDNLIPVIDENPEKCTTCMLTKITRKPFQSIIRKSVILELIHNDLCDFHATPSLGNKMYVITFIDDASRFCSVYLIHAKDEALDKFKIYKTEVELQHNDLIKTLRTYKGGEYYDPIFFQNGVAERKNRALKEMVNCMLSYSGLSEGLWGEAMLTACSLLNKVPNKRNKTTPYELWYKKRSNLSFLRGWGCRAVVRLPEPETENFR</sequence>
<feature type="compositionally biased region" description="Basic and acidic residues" evidence="20">
    <location>
        <begin position="1146"/>
        <end position="1156"/>
    </location>
</feature>
<evidence type="ECO:0000256" key="16">
    <source>
        <dbReference type="ARBA" id="ARBA00023701"/>
    </source>
</evidence>
<dbReference type="InterPro" id="IPR012677">
    <property type="entry name" value="Nucleotide-bd_a/b_plait_sf"/>
</dbReference>
<evidence type="ECO:0000256" key="21">
    <source>
        <dbReference type="SAM" id="Phobius"/>
    </source>
</evidence>
<comment type="subunit">
    <text evidence="7">Monomer.</text>
</comment>
<dbReference type="GO" id="GO:0004300">
    <property type="term" value="F:enoyl-CoA hydratase activity"/>
    <property type="evidence" value="ECO:0007669"/>
    <property type="project" value="UniProtKB-EC"/>
</dbReference>
<feature type="region of interest" description="Disordered" evidence="20">
    <location>
        <begin position="1053"/>
        <end position="1100"/>
    </location>
</feature>
<dbReference type="EMBL" id="BKCJ010010617">
    <property type="protein sequence ID" value="GEU92386.1"/>
    <property type="molecule type" value="Genomic_DNA"/>
</dbReference>
<dbReference type="InterPro" id="IPR012337">
    <property type="entry name" value="RNaseH-like_sf"/>
</dbReference>
<dbReference type="Gene3D" id="3.60.10.10">
    <property type="entry name" value="Endonuclease/exonuclease/phosphatase"/>
    <property type="match status" value="1"/>
</dbReference>
<dbReference type="InterPro" id="IPR036291">
    <property type="entry name" value="NAD(P)-bd_dom_sf"/>
</dbReference>
<dbReference type="SUPFAM" id="SSF48179">
    <property type="entry name" value="6-phosphogluconate dehydrogenase C-terminal domain-like"/>
    <property type="match status" value="2"/>
</dbReference>
<keyword evidence="8" id="KW-0276">Fatty acid metabolism</keyword>
<evidence type="ECO:0000256" key="8">
    <source>
        <dbReference type="ARBA" id="ARBA00022832"/>
    </source>
</evidence>
<gene>
    <name evidence="23" type="ORF">Tci_064364</name>
</gene>
<comment type="catalytic activity">
    <reaction evidence="1">
        <text>a (3Z)-enoyl-CoA = a 4-saturated (2E)-enoyl-CoA</text>
        <dbReference type="Rhea" id="RHEA:45900"/>
        <dbReference type="ChEBI" id="CHEBI:85097"/>
        <dbReference type="ChEBI" id="CHEBI:85489"/>
        <dbReference type="EC" id="5.3.3.8"/>
    </reaction>
</comment>
<keyword evidence="11" id="KW-0443">Lipid metabolism</keyword>
<keyword evidence="13" id="KW-0413">Isomerase</keyword>
<dbReference type="GO" id="GO:0005777">
    <property type="term" value="C:peroxisome"/>
    <property type="evidence" value="ECO:0007669"/>
    <property type="project" value="UniProtKB-SubCell"/>
</dbReference>
<dbReference type="Gene3D" id="3.30.420.10">
    <property type="entry name" value="Ribonuclease H-like superfamily/Ribonuclease H"/>
    <property type="match status" value="1"/>
</dbReference>
<dbReference type="UniPathway" id="UPA00659"/>
<dbReference type="Pfam" id="PF02737">
    <property type="entry name" value="3HCDH_N"/>
    <property type="match status" value="1"/>
</dbReference>
<evidence type="ECO:0000313" key="23">
    <source>
        <dbReference type="EMBL" id="GEU92386.1"/>
    </source>
</evidence>
<dbReference type="PANTHER" id="PTHR23309">
    <property type="entry name" value="3-HYDROXYACYL-COA DEHYROGENASE"/>
    <property type="match status" value="1"/>
</dbReference>
<dbReference type="Pfam" id="PF22936">
    <property type="entry name" value="Pol_BBD"/>
    <property type="match status" value="1"/>
</dbReference>
<dbReference type="Gene3D" id="3.90.226.10">
    <property type="entry name" value="2-enoyl-CoA Hydratase, Chain A, domain 1"/>
    <property type="match status" value="1"/>
</dbReference>
<dbReference type="GO" id="GO:0004165">
    <property type="term" value="F:delta(3)-delta(2)-enoyl-CoA isomerase activity"/>
    <property type="evidence" value="ECO:0007669"/>
    <property type="project" value="UniProtKB-EC"/>
</dbReference>
<dbReference type="GO" id="GO:0006635">
    <property type="term" value="P:fatty acid beta-oxidation"/>
    <property type="evidence" value="ECO:0007669"/>
    <property type="project" value="UniProtKB-UniPathway"/>
</dbReference>
<evidence type="ECO:0000256" key="6">
    <source>
        <dbReference type="ARBA" id="ARBA00008750"/>
    </source>
</evidence>
<evidence type="ECO:0000256" key="15">
    <source>
        <dbReference type="ARBA" id="ARBA00023268"/>
    </source>
</evidence>
<dbReference type="CDD" id="cd01650">
    <property type="entry name" value="RT_nLTR_like"/>
    <property type="match status" value="1"/>
</dbReference>
<evidence type="ECO:0000256" key="19">
    <source>
        <dbReference type="PROSITE-ProRule" id="PRU00176"/>
    </source>
</evidence>
<comment type="pathway">
    <text evidence="4">Lipid metabolism; fatty acid beta-oxidation.</text>
</comment>
<evidence type="ECO:0000256" key="5">
    <source>
        <dbReference type="ARBA" id="ARBA00007005"/>
    </source>
</evidence>
<dbReference type="FunFam" id="3.40.50.720:FF:000009">
    <property type="entry name" value="Fatty oxidation complex, alpha subunit"/>
    <property type="match status" value="1"/>
</dbReference>
<comment type="similarity">
    <text evidence="6">In the N-terminal section; belongs to the enoyl-CoA hydratase/isomerase family.</text>
</comment>
<feature type="region of interest" description="Disordered" evidence="20">
    <location>
        <begin position="968"/>
        <end position="988"/>
    </location>
</feature>
<comment type="subcellular location">
    <subcellularLocation>
        <location evidence="3">Peroxisome</location>
    </subcellularLocation>
</comment>
<dbReference type="InterPro" id="IPR008927">
    <property type="entry name" value="6-PGluconate_DH-like_C_sf"/>
</dbReference>
<protein>
    <submittedName>
        <fullName evidence="23">Peroxisomal fatty acid beta-oxidation multifunctional protein AIM1-like</fullName>
    </submittedName>
</protein>
<comment type="catalytic activity">
    <reaction evidence="17">
        <text>a (3S)-3-hydroxyacyl-CoA = a (2E)-enoyl-CoA + H2O</text>
        <dbReference type="Rhea" id="RHEA:16105"/>
        <dbReference type="ChEBI" id="CHEBI:15377"/>
        <dbReference type="ChEBI" id="CHEBI:57318"/>
        <dbReference type="ChEBI" id="CHEBI:58856"/>
        <dbReference type="EC" id="4.2.1.17"/>
    </reaction>
</comment>
<dbReference type="SUPFAM" id="SSF52096">
    <property type="entry name" value="ClpP/crotonase"/>
    <property type="match status" value="1"/>
</dbReference>
<keyword evidence="14" id="KW-0456">Lyase</keyword>
<dbReference type="Gene3D" id="1.10.1040.50">
    <property type="match status" value="1"/>
</dbReference>
<keyword evidence="10" id="KW-0520">NAD</keyword>
<evidence type="ECO:0000256" key="4">
    <source>
        <dbReference type="ARBA" id="ARBA00005005"/>
    </source>
</evidence>
<evidence type="ECO:0000256" key="7">
    <source>
        <dbReference type="ARBA" id="ARBA00011245"/>
    </source>
</evidence>
<dbReference type="InterPro" id="IPR006176">
    <property type="entry name" value="3-OHacyl-CoA_DH_NAD-bd"/>
</dbReference>
<dbReference type="SUPFAM" id="SSF51735">
    <property type="entry name" value="NAD(P)-binding Rossmann-fold domains"/>
    <property type="match status" value="1"/>
</dbReference>
<feature type="region of interest" description="Disordered" evidence="20">
    <location>
        <begin position="1141"/>
        <end position="1166"/>
    </location>
</feature>
<dbReference type="InterPro" id="IPR036691">
    <property type="entry name" value="Endo/exonu/phosph_ase_sf"/>
</dbReference>
<dbReference type="InterPro" id="IPR036397">
    <property type="entry name" value="RNaseH_sf"/>
</dbReference>
<comment type="catalytic activity">
    <reaction evidence="18">
        <text>a 4-saturated-(3S)-3-hydroxyacyl-CoA = a (3E)-enoyl-CoA + H2O</text>
        <dbReference type="Rhea" id="RHEA:20724"/>
        <dbReference type="ChEBI" id="CHEBI:15377"/>
        <dbReference type="ChEBI" id="CHEBI:58521"/>
        <dbReference type="ChEBI" id="CHEBI:137480"/>
        <dbReference type="EC" id="4.2.1.17"/>
    </reaction>
</comment>
<dbReference type="Pfam" id="PF00078">
    <property type="entry name" value="RVT_1"/>
    <property type="match status" value="1"/>
</dbReference>
<feature type="compositionally biased region" description="Polar residues" evidence="20">
    <location>
        <begin position="1071"/>
        <end position="1089"/>
    </location>
</feature>